<evidence type="ECO:0000313" key="2">
    <source>
        <dbReference type="Proteomes" id="UP000324800"/>
    </source>
</evidence>
<gene>
    <name evidence="1" type="ORF">EZS28_027283</name>
</gene>
<sequence length="81" mass="9058">MNWELYGGFNVDKQAANTLPQIEVGQGDELTYLGQIIDGANKLEDDLKAPLSPKEDQQLIVMSQKMPNYGKFVQDIQFATP</sequence>
<dbReference type="Proteomes" id="UP000324800">
    <property type="component" value="Unassembled WGS sequence"/>
</dbReference>
<dbReference type="AlphaFoldDB" id="A0A5J4V511"/>
<protein>
    <submittedName>
        <fullName evidence="1">Uncharacterized protein</fullName>
    </submittedName>
</protein>
<reference evidence="1 2" key="1">
    <citation type="submission" date="2019-03" db="EMBL/GenBank/DDBJ databases">
        <title>Single cell metagenomics reveals metabolic interactions within the superorganism composed of flagellate Streblomastix strix and complex community of Bacteroidetes bacteria on its surface.</title>
        <authorList>
            <person name="Treitli S.C."/>
            <person name="Kolisko M."/>
            <person name="Husnik F."/>
            <person name="Keeling P."/>
            <person name="Hampl V."/>
        </authorList>
    </citation>
    <scope>NUCLEOTIDE SEQUENCE [LARGE SCALE GENOMIC DNA]</scope>
    <source>
        <strain evidence="1">ST1C</strain>
    </source>
</reference>
<proteinExistence type="predicted"/>
<organism evidence="1 2">
    <name type="scientific">Streblomastix strix</name>
    <dbReference type="NCBI Taxonomy" id="222440"/>
    <lineage>
        <taxon>Eukaryota</taxon>
        <taxon>Metamonada</taxon>
        <taxon>Preaxostyla</taxon>
        <taxon>Oxymonadida</taxon>
        <taxon>Streblomastigidae</taxon>
        <taxon>Streblomastix</taxon>
    </lineage>
</organism>
<name>A0A5J4V511_9EUKA</name>
<evidence type="ECO:0000313" key="1">
    <source>
        <dbReference type="EMBL" id="KAA6377191.1"/>
    </source>
</evidence>
<accession>A0A5J4V511</accession>
<dbReference type="EMBL" id="SNRW01009989">
    <property type="protein sequence ID" value="KAA6377191.1"/>
    <property type="molecule type" value="Genomic_DNA"/>
</dbReference>
<comment type="caution">
    <text evidence="1">The sequence shown here is derived from an EMBL/GenBank/DDBJ whole genome shotgun (WGS) entry which is preliminary data.</text>
</comment>